<dbReference type="EnsemblMetazoa" id="CapteT187284">
    <property type="protein sequence ID" value="CapteP187284"/>
    <property type="gene ID" value="CapteG187284"/>
</dbReference>
<protein>
    <recommendedName>
        <fullName evidence="2">VWFD domain-containing protein</fullName>
    </recommendedName>
</protein>
<dbReference type="AlphaFoldDB" id="X1ZK39"/>
<keyword evidence="4" id="KW-1185">Reference proteome</keyword>
<reference evidence="3" key="3">
    <citation type="submission" date="2015-06" db="UniProtKB">
        <authorList>
            <consortium name="EnsemblMetazoa"/>
        </authorList>
    </citation>
    <scope>IDENTIFICATION</scope>
</reference>
<dbReference type="InterPro" id="IPR001846">
    <property type="entry name" value="VWF_type-D"/>
</dbReference>
<dbReference type="PANTHER" id="PTHR46160:SF9">
    <property type="entry name" value="PROTEIN PRY2-RELATED"/>
    <property type="match status" value="1"/>
</dbReference>
<dbReference type="HOGENOM" id="CLU_1012820_0_0_1"/>
<feature type="chain" id="PRO_5004949329" description="VWFD domain-containing protein" evidence="1">
    <location>
        <begin position="20"/>
        <end position="275"/>
    </location>
</feature>
<dbReference type="EMBL" id="AMQN01000110">
    <property type="status" value="NOT_ANNOTATED_CDS"/>
    <property type="molecule type" value="Genomic_DNA"/>
</dbReference>
<dbReference type="InterPro" id="IPR052749">
    <property type="entry name" value="Alpha-tectorin"/>
</dbReference>
<sequence length="275" mass="30677">MPPLLAALLVAFSATVCQALEHIPDNMCIIKGDPHILQYDADKSGLHDGIYVTSTCSYTLTRTNCDAQDSKPVFWVTGSFKRTIPTEKPTAIYEINAFIMIKEKRWGVRFRRGLKDIRVYKLTDKLLPSLRLGSGQQMLGRPAYIHKGNLVKVQKAEDVSLGEWKNGTIVASVSFTNGMKVFYDGQKRAMIEASGKRFVGKMCGLCGNNDMNLHDENRIGPVHKGSHLCAGLCDNLNDKLDYNYGEVARSTDDFVKSWYKSGARSVGTCRAEWNL</sequence>
<evidence type="ECO:0000259" key="2">
    <source>
        <dbReference type="PROSITE" id="PS51233"/>
    </source>
</evidence>
<evidence type="ECO:0000313" key="3">
    <source>
        <dbReference type="EnsemblMetazoa" id="CapteP187284"/>
    </source>
</evidence>
<reference evidence="4" key="2">
    <citation type="journal article" date="2013" name="Nature">
        <title>Insights into bilaterian evolution from three spiralian genomes.</title>
        <authorList>
            <person name="Simakov O."/>
            <person name="Marletaz F."/>
            <person name="Cho S.J."/>
            <person name="Edsinger-Gonzales E."/>
            <person name="Havlak P."/>
            <person name="Hellsten U."/>
            <person name="Kuo D.H."/>
            <person name="Larsson T."/>
            <person name="Lv J."/>
            <person name="Arendt D."/>
            <person name="Savage R."/>
            <person name="Osoegawa K."/>
            <person name="de Jong P."/>
            <person name="Grimwood J."/>
            <person name="Chapman J.A."/>
            <person name="Shapiro H."/>
            <person name="Aerts A."/>
            <person name="Otillar R.P."/>
            <person name="Terry A.Y."/>
            <person name="Boore J.L."/>
            <person name="Grigoriev I.V."/>
            <person name="Lindberg D.R."/>
            <person name="Seaver E.C."/>
            <person name="Weisblat D.A."/>
            <person name="Putnam N.H."/>
            <person name="Rokhsar D.S."/>
        </authorList>
    </citation>
    <scope>NUCLEOTIDE SEQUENCE</scope>
    <source>
        <strain evidence="4">I ESC-2004</strain>
    </source>
</reference>
<dbReference type="Pfam" id="PF00094">
    <property type="entry name" value="VWD"/>
    <property type="match status" value="1"/>
</dbReference>
<evidence type="ECO:0000313" key="4">
    <source>
        <dbReference type="Proteomes" id="UP000014760"/>
    </source>
</evidence>
<organism evidence="3 4">
    <name type="scientific">Capitella teleta</name>
    <name type="common">Polychaete worm</name>
    <dbReference type="NCBI Taxonomy" id="283909"/>
    <lineage>
        <taxon>Eukaryota</taxon>
        <taxon>Metazoa</taxon>
        <taxon>Spiralia</taxon>
        <taxon>Lophotrochozoa</taxon>
        <taxon>Annelida</taxon>
        <taxon>Polychaeta</taxon>
        <taxon>Sedentaria</taxon>
        <taxon>Scolecida</taxon>
        <taxon>Capitellidae</taxon>
        <taxon>Capitella</taxon>
    </lineage>
</organism>
<reference evidence="4" key="1">
    <citation type="submission" date="2012-12" db="EMBL/GenBank/DDBJ databases">
        <authorList>
            <person name="Hellsten U."/>
            <person name="Grimwood J."/>
            <person name="Chapman J.A."/>
            <person name="Shapiro H."/>
            <person name="Aerts A."/>
            <person name="Otillar R.P."/>
            <person name="Terry A.Y."/>
            <person name="Boore J.L."/>
            <person name="Simakov O."/>
            <person name="Marletaz F."/>
            <person name="Cho S.-J."/>
            <person name="Edsinger-Gonzales E."/>
            <person name="Havlak P."/>
            <person name="Kuo D.-H."/>
            <person name="Larsson T."/>
            <person name="Lv J."/>
            <person name="Arendt D."/>
            <person name="Savage R."/>
            <person name="Osoegawa K."/>
            <person name="de Jong P."/>
            <person name="Lindberg D.R."/>
            <person name="Seaver E.C."/>
            <person name="Weisblat D.A."/>
            <person name="Putnam N.H."/>
            <person name="Grigoriev I.V."/>
            <person name="Rokhsar D.S."/>
        </authorList>
    </citation>
    <scope>NUCLEOTIDE SEQUENCE</scope>
    <source>
        <strain evidence="4">I ESC-2004</strain>
    </source>
</reference>
<dbReference type="PROSITE" id="PS51233">
    <property type="entry name" value="VWFD"/>
    <property type="match status" value="1"/>
</dbReference>
<keyword evidence="1" id="KW-0732">Signal</keyword>
<dbReference type="PANTHER" id="PTHR46160">
    <property type="entry name" value="ALPHA-TECTORIN-RELATED"/>
    <property type="match status" value="1"/>
</dbReference>
<feature type="signal peptide" evidence="1">
    <location>
        <begin position="1"/>
        <end position="19"/>
    </location>
</feature>
<dbReference type="OrthoDB" id="5945029at2759"/>
<evidence type="ECO:0000256" key="1">
    <source>
        <dbReference type="SAM" id="SignalP"/>
    </source>
</evidence>
<dbReference type="Proteomes" id="UP000014760">
    <property type="component" value="Unassembled WGS sequence"/>
</dbReference>
<proteinExistence type="predicted"/>
<feature type="domain" description="VWFD" evidence="2">
    <location>
        <begin position="26"/>
        <end position="270"/>
    </location>
</feature>
<accession>X1ZK39</accession>
<name>X1ZK39_CAPTE</name>